<reference evidence="3 4" key="1">
    <citation type="submission" date="2024-03" db="EMBL/GenBank/DDBJ databases">
        <title>Human intestinal bacterial collection.</title>
        <authorList>
            <person name="Pauvert C."/>
            <person name="Hitch T.C.A."/>
            <person name="Clavel T."/>
        </authorList>
    </citation>
    <scope>NUCLEOTIDE SEQUENCE [LARGE SCALE GENOMIC DNA]</scope>
    <source>
        <strain evidence="3 4">CLA-JM-H44</strain>
    </source>
</reference>
<dbReference type="PROSITE" id="PS50943">
    <property type="entry name" value="HTH_CROC1"/>
    <property type="match status" value="1"/>
</dbReference>
<dbReference type="InterPro" id="IPR001387">
    <property type="entry name" value="Cro/C1-type_HTH"/>
</dbReference>
<dbReference type="SMART" id="SM00530">
    <property type="entry name" value="HTH_XRE"/>
    <property type="match status" value="1"/>
</dbReference>
<gene>
    <name evidence="3" type="ORF">WMO26_12135</name>
</gene>
<sequence>MEALRQRLIGLRQKEGLLQRDVADQLHIDRSTYSYYERGKTNPPLDILIKLADYFGVTTDYLLGRED</sequence>
<dbReference type="CDD" id="cd00093">
    <property type="entry name" value="HTH_XRE"/>
    <property type="match status" value="1"/>
</dbReference>
<keyword evidence="1" id="KW-0238">DNA-binding</keyword>
<evidence type="ECO:0000256" key="1">
    <source>
        <dbReference type="ARBA" id="ARBA00023125"/>
    </source>
</evidence>
<dbReference type="Pfam" id="PF01381">
    <property type="entry name" value="HTH_3"/>
    <property type="match status" value="1"/>
</dbReference>
<protein>
    <submittedName>
        <fullName evidence="3">Helix-turn-helix transcriptional regulator</fullName>
    </submittedName>
</protein>
<organism evidence="3 4">
    <name type="scientific">Solibaculum intestinale</name>
    <dbReference type="NCBI Taxonomy" id="3133165"/>
    <lineage>
        <taxon>Bacteria</taxon>
        <taxon>Bacillati</taxon>
        <taxon>Bacillota</taxon>
        <taxon>Clostridia</taxon>
        <taxon>Eubacteriales</taxon>
        <taxon>Oscillospiraceae</taxon>
        <taxon>Solibaculum</taxon>
    </lineage>
</organism>
<name>A0ABV1E2N2_9FIRM</name>
<dbReference type="InterPro" id="IPR010982">
    <property type="entry name" value="Lambda_DNA-bd_dom_sf"/>
</dbReference>
<proteinExistence type="predicted"/>
<evidence type="ECO:0000259" key="2">
    <source>
        <dbReference type="PROSITE" id="PS50943"/>
    </source>
</evidence>
<evidence type="ECO:0000313" key="4">
    <source>
        <dbReference type="Proteomes" id="UP001489509"/>
    </source>
</evidence>
<dbReference type="PANTHER" id="PTHR46558">
    <property type="entry name" value="TRACRIPTIONAL REGULATORY PROTEIN-RELATED-RELATED"/>
    <property type="match status" value="1"/>
</dbReference>
<evidence type="ECO:0000313" key="3">
    <source>
        <dbReference type="EMBL" id="MEQ2441578.1"/>
    </source>
</evidence>
<accession>A0ABV1E2N2</accession>
<dbReference type="SUPFAM" id="SSF47413">
    <property type="entry name" value="lambda repressor-like DNA-binding domains"/>
    <property type="match status" value="1"/>
</dbReference>
<dbReference type="Gene3D" id="1.10.260.40">
    <property type="entry name" value="lambda repressor-like DNA-binding domains"/>
    <property type="match status" value="1"/>
</dbReference>
<feature type="domain" description="HTH cro/C1-type" evidence="2">
    <location>
        <begin position="8"/>
        <end position="62"/>
    </location>
</feature>
<dbReference type="PANTHER" id="PTHR46558:SF11">
    <property type="entry name" value="HTH-TYPE TRANSCRIPTIONAL REGULATOR XRE"/>
    <property type="match status" value="1"/>
</dbReference>
<dbReference type="EMBL" id="JBBMFD010000030">
    <property type="protein sequence ID" value="MEQ2441578.1"/>
    <property type="molecule type" value="Genomic_DNA"/>
</dbReference>
<keyword evidence="4" id="KW-1185">Reference proteome</keyword>
<comment type="caution">
    <text evidence="3">The sequence shown here is derived from an EMBL/GenBank/DDBJ whole genome shotgun (WGS) entry which is preliminary data.</text>
</comment>
<dbReference type="Proteomes" id="UP001489509">
    <property type="component" value="Unassembled WGS sequence"/>
</dbReference>